<organism evidence="1 2">
    <name type="scientific">Azospirillum lipoferum</name>
    <dbReference type="NCBI Taxonomy" id="193"/>
    <lineage>
        <taxon>Bacteria</taxon>
        <taxon>Pseudomonadati</taxon>
        <taxon>Pseudomonadota</taxon>
        <taxon>Alphaproteobacteria</taxon>
        <taxon>Rhodospirillales</taxon>
        <taxon>Azospirillaceae</taxon>
        <taxon>Azospirillum</taxon>
    </lineage>
</organism>
<dbReference type="OrthoDB" id="7177295at2"/>
<dbReference type="InterPro" id="IPR025975">
    <property type="entry name" value="Polysacc_lyase"/>
</dbReference>
<gene>
    <name evidence="1" type="ORF">FZ942_29235</name>
</gene>
<proteinExistence type="predicted"/>
<evidence type="ECO:0000313" key="1">
    <source>
        <dbReference type="EMBL" id="KAA0591988.1"/>
    </source>
</evidence>
<comment type="caution">
    <text evidence="1">The sequence shown here is derived from an EMBL/GenBank/DDBJ whole genome shotgun (WGS) entry which is preliminary data.</text>
</comment>
<protein>
    <recommendedName>
        <fullName evidence="3">Polysaccharide lyase</fullName>
    </recommendedName>
</protein>
<evidence type="ECO:0008006" key="3">
    <source>
        <dbReference type="Google" id="ProtNLM"/>
    </source>
</evidence>
<dbReference type="EMBL" id="VTTN01000018">
    <property type="protein sequence ID" value="KAA0591988.1"/>
    <property type="molecule type" value="Genomic_DNA"/>
</dbReference>
<accession>A0A5A9GBV1</accession>
<dbReference type="AlphaFoldDB" id="A0A5A9GBV1"/>
<sequence>MHLDYGDRTRKQPRHPVSEGDMKRLWLPVILSIAVSACSATNTYIAGVGAGVTQVAAEHSLGVSDIQGTKALRFEVRPGDRWNDGFKDSSRSEISFNRMPDIDGVEYKYRFDVLIPSEVDGNPNGVKGQVIIAQWHQGKGGDSKYTLGWPTAALYFSEGKLWVSVILVEKDAGMPKQVALGHVADFQFGKWNSFEFTTVWGQTQNGSVKARLNGKTFLDYSGPNGYPGTENWFKFGIYRINDVYAPTTVAFFKDLHRD</sequence>
<keyword evidence="2" id="KW-1185">Reference proteome</keyword>
<dbReference type="Pfam" id="PF14099">
    <property type="entry name" value="Polysacc_lyase"/>
    <property type="match status" value="1"/>
</dbReference>
<dbReference type="Gene3D" id="2.60.120.200">
    <property type="match status" value="1"/>
</dbReference>
<evidence type="ECO:0000313" key="2">
    <source>
        <dbReference type="Proteomes" id="UP000324927"/>
    </source>
</evidence>
<dbReference type="Proteomes" id="UP000324927">
    <property type="component" value="Unassembled WGS sequence"/>
</dbReference>
<name>A0A5A9GBV1_AZOLI</name>
<reference evidence="1 2" key="1">
    <citation type="submission" date="2019-08" db="EMBL/GenBank/DDBJ databases">
        <authorList>
            <person name="Grouzdev D."/>
            <person name="Tikhonova E."/>
            <person name="Kravchenko I."/>
        </authorList>
    </citation>
    <scope>NUCLEOTIDE SEQUENCE [LARGE SCALE GENOMIC DNA]</scope>
    <source>
        <strain evidence="1 2">59b</strain>
    </source>
</reference>